<keyword evidence="4 14" id="KW-0812">Transmembrane</keyword>
<dbReference type="SMART" id="SM00730">
    <property type="entry name" value="PSN"/>
    <property type="match status" value="1"/>
</dbReference>
<proteinExistence type="inferred from homology"/>
<evidence type="ECO:0000256" key="2">
    <source>
        <dbReference type="ARBA" id="ARBA00004653"/>
    </source>
</evidence>
<dbReference type="GO" id="GO:0070765">
    <property type="term" value="C:gamma-secretase complex"/>
    <property type="evidence" value="ECO:0007669"/>
    <property type="project" value="UniProtKB-ARBA"/>
</dbReference>
<dbReference type="GO" id="GO:0006509">
    <property type="term" value="P:membrane protein ectodomain proteolysis"/>
    <property type="evidence" value="ECO:0007669"/>
    <property type="project" value="TreeGrafter"/>
</dbReference>
<evidence type="ECO:0000256" key="1">
    <source>
        <dbReference type="ARBA" id="ARBA00004477"/>
    </source>
</evidence>
<feature type="transmembrane region" description="Helical" evidence="14">
    <location>
        <begin position="223"/>
        <end position="244"/>
    </location>
</feature>
<dbReference type="FunFam" id="1.10.472.100:FF:000003">
    <property type="entry name" value="Presenilin"/>
    <property type="match status" value="1"/>
</dbReference>
<feature type="region of interest" description="Disordered" evidence="13">
    <location>
        <begin position="1"/>
        <end position="55"/>
    </location>
</feature>
<feature type="compositionally biased region" description="Low complexity" evidence="13">
    <location>
        <begin position="26"/>
        <end position="51"/>
    </location>
</feature>
<keyword evidence="8 14" id="KW-1133">Transmembrane helix</keyword>
<evidence type="ECO:0008006" key="17">
    <source>
        <dbReference type="Google" id="ProtNLM"/>
    </source>
</evidence>
<dbReference type="InterPro" id="IPR006639">
    <property type="entry name" value="Preselin/SPP"/>
</dbReference>
<reference evidence="16" key="1">
    <citation type="journal article" date="2023" name="Commun. Biol.">
        <title>Genome analysis of Parmales, the sister group of diatoms, reveals the evolutionary specialization of diatoms from phago-mixotrophs to photoautotrophs.</title>
        <authorList>
            <person name="Ban H."/>
            <person name="Sato S."/>
            <person name="Yoshikawa S."/>
            <person name="Yamada K."/>
            <person name="Nakamura Y."/>
            <person name="Ichinomiya M."/>
            <person name="Sato N."/>
            <person name="Blanc-Mathieu R."/>
            <person name="Endo H."/>
            <person name="Kuwata A."/>
            <person name="Ogata H."/>
        </authorList>
    </citation>
    <scope>NUCLEOTIDE SEQUENCE [LARGE SCALE GENOMIC DNA]</scope>
    <source>
        <strain evidence="16">NIES 3701</strain>
    </source>
</reference>
<comment type="function">
    <text evidence="11">Probable catalytic subunit of the gamma-secretase complex, an endoprotease complex that catalyzes the intramembrane cleavage of integral membrane proteins such as Notch receptors. Requires the other members of the gamma-secretase complex to have a protease activity.</text>
</comment>
<feature type="compositionally biased region" description="Basic and acidic residues" evidence="13">
    <location>
        <begin position="310"/>
        <end position="321"/>
    </location>
</feature>
<accession>A0A9W7BQ33</accession>
<feature type="transmembrane region" description="Helical" evidence="14">
    <location>
        <begin position="136"/>
        <end position="158"/>
    </location>
</feature>
<dbReference type="GO" id="GO:0005789">
    <property type="term" value="C:endoplasmic reticulum membrane"/>
    <property type="evidence" value="ECO:0007669"/>
    <property type="project" value="UniProtKB-SubCell"/>
</dbReference>
<keyword evidence="9" id="KW-0333">Golgi apparatus</keyword>
<evidence type="ECO:0000256" key="6">
    <source>
        <dbReference type="ARBA" id="ARBA00022824"/>
    </source>
</evidence>
<dbReference type="InterPro" id="IPR042524">
    <property type="entry name" value="Presenilin_C"/>
</dbReference>
<evidence type="ECO:0000256" key="12">
    <source>
        <dbReference type="ARBA" id="ARBA00066080"/>
    </source>
</evidence>
<evidence type="ECO:0000256" key="9">
    <source>
        <dbReference type="ARBA" id="ARBA00023034"/>
    </source>
</evidence>
<keyword evidence="16" id="KW-1185">Reference proteome</keyword>
<evidence type="ECO:0000256" key="7">
    <source>
        <dbReference type="ARBA" id="ARBA00022976"/>
    </source>
</evidence>
<evidence type="ECO:0000256" key="8">
    <source>
        <dbReference type="ARBA" id="ARBA00022989"/>
    </source>
</evidence>
<keyword evidence="5" id="KW-0378">Hydrolase</keyword>
<comment type="similarity">
    <text evidence="3">Belongs to the peptidase A22A family.</text>
</comment>
<evidence type="ECO:0000313" key="15">
    <source>
        <dbReference type="EMBL" id="GMH91344.1"/>
    </source>
</evidence>
<sequence length="534" mass="58398">MSQSRDSRGISLHGVHSSDDSDNSDNPDNPLSPLNSPPRASSSPPSSLASSVDKYEECEEDTNEAVLDSITYSLYSYAAMVAPVTAAMVLSSLATIYINTPSYSKTASSSFASVYQVYSTDDSDDSGNAELMAKGLVNALVIVCGIGAMTFVMVGLYYFKCIKVLGSFIFLSSFLLLSVYTMTLWTVANDKYLLNVDIITFFYVIANFAFLGVTSIFYSNRKIVPASFAQIYAVLTSVLLAWQLSHFEAWTGWTLLVMLGFYDLCAVLTPCGPLKALVGLLQKDEENNEGRGMIPGLLYEAKLPVKRGTKREGEELKRDGADNDENGDDNDQPPPPASPPKGPLPVPLALALTLRLKVIDEAEVGGPPPYTPEQRLKLIKCVRPNDMLFSRNDGSYKTDGSEGDGVERYFVKFLTTGNVGTYIIDEMGVVFTEELEDNYEDDEDDDGSIKLGLGDFIFYSVLVSKAATYSFTTCVVCIIVILAGLGGTMVLLSVYKQALPALPISIFFGVTFYLLTRFSIEPYIEQVLVNPYYV</sequence>
<organism evidence="15 16">
    <name type="scientific">Triparma strigata</name>
    <dbReference type="NCBI Taxonomy" id="1606541"/>
    <lineage>
        <taxon>Eukaryota</taxon>
        <taxon>Sar</taxon>
        <taxon>Stramenopiles</taxon>
        <taxon>Ochrophyta</taxon>
        <taxon>Bolidophyceae</taxon>
        <taxon>Parmales</taxon>
        <taxon>Triparmaceae</taxon>
        <taxon>Triparma</taxon>
    </lineage>
</organism>
<evidence type="ECO:0000256" key="10">
    <source>
        <dbReference type="ARBA" id="ARBA00023136"/>
    </source>
</evidence>
<evidence type="ECO:0000313" key="16">
    <source>
        <dbReference type="Proteomes" id="UP001165085"/>
    </source>
</evidence>
<feature type="compositionally biased region" description="Pro residues" evidence="13">
    <location>
        <begin position="332"/>
        <end position="344"/>
    </location>
</feature>
<dbReference type="AlphaFoldDB" id="A0A9W7BQ33"/>
<evidence type="ECO:0000256" key="3">
    <source>
        <dbReference type="ARBA" id="ARBA00008604"/>
    </source>
</evidence>
<evidence type="ECO:0000256" key="14">
    <source>
        <dbReference type="SAM" id="Phobius"/>
    </source>
</evidence>
<dbReference type="GO" id="GO:0000139">
    <property type="term" value="C:Golgi membrane"/>
    <property type="evidence" value="ECO:0007669"/>
    <property type="project" value="UniProtKB-SubCell"/>
</dbReference>
<dbReference type="Pfam" id="PF01080">
    <property type="entry name" value="Presenilin"/>
    <property type="match status" value="2"/>
</dbReference>
<keyword evidence="7" id="KW-0914">Notch signaling pathway</keyword>
<dbReference type="Proteomes" id="UP001165085">
    <property type="component" value="Unassembled WGS sequence"/>
</dbReference>
<dbReference type="EMBL" id="BRXY01000384">
    <property type="protein sequence ID" value="GMH91344.1"/>
    <property type="molecule type" value="Genomic_DNA"/>
</dbReference>
<dbReference type="PANTHER" id="PTHR10202">
    <property type="entry name" value="PRESENILIN"/>
    <property type="match status" value="1"/>
</dbReference>
<name>A0A9W7BQ33_9STRA</name>
<dbReference type="GO" id="GO:0044351">
    <property type="term" value="P:macropinocytosis"/>
    <property type="evidence" value="ECO:0007669"/>
    <property type="project" value="UniProtKB-ARBA"/>
</dbReference>
<feature type="transmembrane region" description="Helical" evidence="14">
    <location>
        <begin position="165"/>
        <end position="186"/>
    </location>
</feature>
<evidence type="ECO:0000256" key="11">
    <source>
        <dbReference type="ARBA" id="ARBA00053367"/>
    </source>
</evidence>
<dbReference type="GO" id="GO:0042500">
    <property type="term" value="F:aspartic endopeptidase activity, intramembrane cleaving"/>
    <property type="evidence" value="ECO:0007669"/>
    <property type="project" value="InterPro"/>
</dbReference>
<gene>
    <name evidence="15" type="ORF">TrST_g2162</name>
</gene>
<keyword evidence="6" id="KW-0256">Endoplasmic reticulum</keyword>
<evidence type="ECO:0000256" key="13">
    <source>
        <dbReference type="SAM" id="MobiDB-lite"/>
    </source>
</evidence>
<feature type="transmembrane region" description="Helical" evidence="14">
    <location>
        <begin position="74"/>
        <end position="98"/>
    </location>
</feature>
<feature type="region of interest" description="Disordered" evidence="13">
    <location>
        <begin position="309"/>
        <end position="344"/>
    </location>
</feature>
<dbReference type="PANTHER" id="PTHR10202:SF13">
    <property type="entry name" value="PRESENILIN HOMOLOG"/>
    <property type="match status" value="1"/>
</dbReference>
<dbReference type="OrthoDB" id="432970at2759"/>
<dbReference type="GO" id="GO:0016485">
    <property type="term" value="P:protein processing"/>
    <property type="evidence" value="ECO:0007669"/>
    <property type="project" value="InterPro"/>
</dbReference>
<comment type="subcellular location">
    <subcellularLocation>
        <location evidence="1">Endoplasmic reticulum membrane</location>
        <topology evidence="1">Multi-pass membrane protein</topology>
    </subcellularLocation>
    <subcellularLocation>
        <location evidence="2">Golgi apparatus membrane</location>
        <topology evidence="2">Multi-pass membrane protein</topology>
    </subcellularLocation>
</comment>
<feature type="compositionally biased region" description="Acidic residues" evidence="13">
    <location>
        <begin position="322"/>
        <end position="331"/>
    </location>
</feature>
<feature type="transmembrane region" description="Helical" evidence="14">
    <location>
        <begin position="469"/>
        <end position="492"/>
    </location>
</feature>
<protein>
    <recommendedName>
        <fullName evidence="17">Presenilin</fullName>
    </recommendedName>
</protein>
<comment type="subunit">
    <text evidence="12">Homodimer. Component of the gamma-secretase complex, a complex composed of a presenilin homodimer, nicastrin, aph1 and pen2.</text>
</comment>
<feature type="transmembrane region" description="Helical" evidence="14">
    <location>
        <begin position="498"/>
        <end position="516"/>
    </location>
</feature>
<evidence type="ECO:0000256" key="5">
    <source>
        <dbReference type="ARBA" id="ARBA00022801"/>
    </source>
</evidence>
<dbReference type="Gene3D" id="1.10.472.100">
    <property type="entry name" value="Presenilin"/>
    <property type="match status" value="1"/>
</dbReference>
<dbReference type="GO" id="GO:0007219">
    <property type="term" value="P:Notch signaling pathway"/>
    <property type="evidence" value="ECO:0007669"/>
    <property type="project" value="UniProtKB-KW"/>
</dbReference>
<comment type="caution">
    <text evidence="15">The sequence shown here is derived from an EMBL/GenBank/DDBJ whole genome shotgun (WGS) entry which is preliminary data.</text>
</comment>
<feature type="transmembrane region" description="Helical" evidence="14">
    <location>
        <begin position="192"/>
        <end position="211"/>
    </location>
</feature>
<dbReference type="InterPro" id="IPR001108">
    <property type="entry name" value="Peptidase_A22A"/>
</dbReference>
<evidence type="ECO:0000256" key="4">
    <source>
        <dbReference type="ARBA" id="ARBA00022692"/>
    </source>
</evidence>
<keyword evidence="10 14" id="KW-0472">Membrane</keyword>